<protein>
    <submittedName>
        <fullName evidence="2">Tetratricopeptide (TPR) repeat protein</fullName>
    </submittedName>
</protein>
<dbReference type="Proteomes" id="UP000577707">
    <property type="component" value="Unassembled WGS sequence"/>
</dbReference>
<dbReference type="PANTHER" id="PTHR47691:SF3">
    <property type="entry name" value="HTH-TYPE TRANSCRIPTIONAL REGULATOR RV0890C-RELATED"/>
    <property type="match status" value="1"/>
</dbReference>
<evidence type="ECO:0000256" key="1">
    <source>
        <dbReference type="SAM" id="MobiDB-lite"/>
    </source>
</evidence>
<dbReference type="PANTHER" id="PTHR47691">
    <property type="entry name" value="REGULATOR-RELATED"/>
    <property type="match status" value="1"/>
</dbReference>
<dbReference type="InterPro" id="IPR027417">
    <property type="entry name" value="P-loop_NTPase"/>
</dbReference>
<keyword evidence="3" id="KW-1185">Reference proteome</keyword>
<dbReference type="AlphaFoldDB" id="A0A7W5A9B9"/>
<dbReference type="InterPro" id="IPR011990">
    <property type="entry name" value="TPR-like_helical_dom_sf"/>
</dbReference>
<feature type="region of interest" description="Disordered" evidence="1">
    <location>
        <begin position="732"/>
        <end position="756"/>
    </location>
</feature>
<dbReference type="EMBL" id="JACHXG010000013">
    <property type="protein sequence ID" value="MBB3091790.1"/>
    <property type="molecule type" value="Genomic_DNA"/>
</dbReference>
<dbReference type="Gene3D" id="1.25.40.10">
    <property type="entry name" value="Tetratricopeptide repeat domain"/>
    <property type="match status" value="1"/>
</dbReference>
<sequence length="756" mass="80714">MDALADALELTGAGRADFLSGSGRVEERSVAAPTDLVPRQLPPRLMSFVGRTEEVGVLDDVVARVATDRHSDAGTVVVTMSGLPGIGKTALAVEWGHRAASRFPDGQLYLNLRGFDAKNEPLSSGEALRELLTSLGVAESKICRGLGARIGQYRTLVSAMRILVILDNVVDPDQVRPLLPVGAGSAALVLSRHRLPGLVAQVGAVPVSLGVLRPAEACQLISSRLSSSARARDVQMEELQPLVDMCSGLPLALALIASRAQLDPGAISEYAARSVDDQTGLAVLSLGDRSTSFESILVRSIDSLSKEARDCFILIGLGASSEFSIAEVASLRGHGRIEARSLIDELMDASLVQAAGGGRMTLHDLLWEFVVREAQREVPEDVANLCRKRLLDYLIHNAVAATATFAPHRTRPDLSQPAVGVVLEEFRTPQEGRAWMESTLDTALAAVGHGVGWGLLAEVAWLAEGVSAYLDIQGRWTDLLTTEEAALRAGEMLDDAQIQALACRRMAIAQARVGEVASAEDSARRAIRLYSRFGDISGEAHAHRLLGGLLEESCAHESALEHRREALSRFEILGDEAATAMALNAVGWSHALLGEFDVALDYCLRSTDTATRLGHSRSIAAAWDSVGFIARSIGDRARAENAYDHALASWRASGERYYLARTYESVAGLRAETGDQRGAIDALETALDLYDELGSPEIDRIQGLLAELADSTAREDEAGRVCGTGVSGRRDIGSIPAVPQTLAPKASIKGSRPGDR</sequence>
<reference evidence="2 3" key="1">
    <citation type="submission" date="2020-08" db="EMBL/GenBank/DDBJ databases">
        <title>Genomic Encyclopedia of Type Strains, Phase III (KMG-III): the genomes of soil and plant-associated and newly described type strains.</title>
        <authorList>
            <person name="Whitman W."/>
        </authorList>
    </citation>
    <scope>NUCLEOTIDE SEQUENCE [LARGE SCALE GENOMIC DNA]</scope>
    <source>
        <strain evidence="2 3">CECT 3302</strain>
    </source>
</reference>
<accession>A0A7W5A9B9</accession>
<dbReference type="SUPFAM" id="SSF52540">
    <property type="entry name" value="P-loop containing nucleoside triphosphate hydrolases"/>
    <property type="match status" value="1"/>
</dbReference>
<proteinExistence type="predicted"/>
<evidence type="ECO:0000313" key="2">
    <source>
        <dbReference type="EMBL" id="MBB3091790.1"/>
    </source>
</evidence>
<name>A0A7W5A9B9_9ACTN</name>
<organism evidence="2 3">
    <name type="scientific">Nocardioides albus</name>
    <dbReference type="NCBI Taxonomy" id="1841"/>
    <lineage>
        <taxon>Bacteria</taxon>
        <taxon>Bacillati</taxon>
        <taxon>Actinomycetota</taxon>
        <taxon>Actinomycetes</taxon>
        <taxon>Propionibacteriales</taxon>
        <taxon>Nocardioidaceae</taxon>
        <taxon>Nocardioides</taxon>
    </lineage>
</organism>
<dbReference type="Gene3D" id="3.40.50.300">
    <property type="entry name" value="P-loop containing nucleotide triphosphate hydrolases"/>
    <property type="match status" value="1"/>
</dbReference>
<gene>
    <name evidence="2" type="ORF">FHS12_004766</name>
</gene>
<evidence type="ECO:0000313" key="3">
    <source>
        <dbReference type="Proteomes" id="UP000577707"/>
    </source>
</evidence>
<comment type="caution">
    <text evidence="2">The sequence shown here is derived from an EMBL/GenBank/DDBJ whole genome shotgun (WGS) entry which is preliminary data.</text>
</comment>
<dbReference type="InterPro" id="IPR019734">
    <property type="entry name" value="TPR_rpt"/>
</dbReference>
<dbReference type="PRINTS" id="PR00364">
    <property type="entry name" value="DISEASERSIST"/>
</dbReference>
<dbReference type="SUPFAM" id="SSF48452">
    <property type="entry name" value="TPR-like"/>
    <property type="match status" value="2"/>
</dbReference>
<dbReference type="SMART" id="SM00028">
    <property type="entry name" value="TPR"/>
    <property type="match status" value="5"/>
</dbReference>
<dbReference type="GO" id="GO:0043531">
    <property type="term" value="F:ADP binding"/>
    <property type="evidence" value="ECO:0007669"/>
    <property type="project" value="InterPro"/>
</dbReference>
<dbReference type="Pfam" id="PF13424">
    <property type="entry name" value="TPR_12"/>
    <property type="match status" value="1"/>
</dbReference>